<name>A0AAJ5ZF71_AERCA</name>
<sequence>MRELNNALAQKLEAFVERHVESLIPKGSLIWLQDGVYNTDGDIKHLMIKEDNRLSHAIAVDGSLCFFPSSKTIKGAMKLSLQSAIKLLEQPEQLQQLLDSLSTPPARKYTIETIEGGNLAWRSIANGQSELSTLLNRDKPIDIHLVMAQIQDGPPLAILGFGSRGKTALNAVRAELNKAFEMECAPARARTMGR</sequence>
<dbReference type="Proteomes" id="UP001218423">
    <property type="component" value="Plasmid pAC1520"/>
</dbReference>
<dbReference type="AlphaFoldDB" id="A0AAJ5ZF71"/>
<reference evidence="1" key="1">
    <citation type="submission" date="2023-03" db="EMBL/GenBank/DDBJ databases">
        <title>Aeromonas caviae strain AC1520.</title>
        <authorList>
            <person name="Xie T."/>
            <person name="Zhang Q."/>
            <person name="Deng J."/>
            <person name="Li X."/>
        </authorList>
    </citation>
    <scope>NUCLEOTIDE SEQUENCE</scope>
    <source>
        <strain evidence="1">AC1520</strain>
        <plasmid evidence="1">pAC1520</plasmid>
    </source>
</reference>
<protein>
    <submittedName>
        <fullName evidence="1">Uncharacterized protein</fullName>
    </submittedName>
</protein>
<accession>A0AAJ5ZF71</accession>
<dbReference type="RefSeq" id="WP_128341327.1">
    <property type="nucleotide sequence ID" value="NZ_CAWOMG010000111.1"/>
</dbReference>
<dbReference type="EMBL" id="CP120943">
    <property type="protein sequence ID" value="WFG00188.1"/>
    <property type="molecule type" value="Genomic_DNA"/>
</dbReference>
<gene>
    <name evidence="1" type="ORF">P5S46_22085</name>
</gene>
<keyword evidence="1" id="KW-0614">Plasmid</keyword>
<evidence type="ECO:0000313" key="2">
    <source>
        <dbReference type="Proteomes" id="UP001218423"/>
    </source>
</evidence>
<geneLocation type="plasmid" evidence="1 2">
    <name>pAC1520</name>
</geneLocation>
<organism evidence="1 2">
    <name type="scientific">Aeromonas caviae</name>
    <name type="common">Aeromonas punctata</name>
    <dbReference type="NCBI Taxonomy" id="648"/>
    <lineage>
        <taxon>Bacteria</taxon>
        <taxon>Pseudomonadati</taxon>
        <taxon>Pseudomonadota</taxon>
        <taxon>Gammaproteobacteria</taxon>
        <taxon>Aeromonadales</taxon>
        <taxon>Aeromonadaceae</taxon>
        <taxon>Aeromonas</taxon>
    </lineage>
</organism>
<evidence type="ECO:0000313" key="1">
    <source>
        <dbReference type="EMBL" id="WFG00188.1"/>
    </source>
</evidence>
<proteinExistence type="predicted"/>